<dbReference type="EMBL" id="KN714702">
    <property type="protein sequence ID" value="KUI57632.1"/>
    <property type="molecule type" value="Genomic_DNA"/>
</dbReference>
<dbReference type="AntiFam" id="ANF00205">
    <property type="entry name" value="Shadow ORF (opposite nemA)"/>
</dbReference>
<feature type="region of interest" description="Disordered" evidence="1">
    <location>
        <begin position="1"/>
        <end position="22"/>
    </location>
</feature>
<sequence length="235" mass="25365">MRVRERPVEPRPVIRRQGQPLPQPLHQVRVADEIPTEQHGIVLARLQDAPRIRVVPPTASEEGRVPKDLPELAQVHIGQAPRPEERLLLGLAEDLLVPRLDEADVAQQRQLPLELPAQVAPGLEALLAARLVEQAEGREPDGQAVLADLGGQRVHELEHEGAPPLRAAAVGVRPLVDVGREELLREVPVAGVQLHAVEARANTSLGSSHGVADGQSVGVPVSWGRLARPECHSCA</sequence>
<accession>A0A194V132</accession>
<dbReference type="AlphaFoldDB" id="A0A194V132"/>
<dbReference type="Proteomes" id="UP000078576">
    <property type="component" value="Unassembled WGS sequence"/>
</dbReference>
<evidence type="ECO:0000313" key="3">
    <source>
        <dbReference type="Proteomes" id="UP000078576"/>
    </source>
</evidence>
<evidence type="ECO:0000313" key="2">
    <source>
        <dbReference type="EMBL" id="KUI57632.1"/>
    </source>
</evidence>
<keyword evidence="3" id="KW-1185">Reference proteome</keyword>
<gene>
    <name evidence="2" type="ORF">VP1G_10944</name>
</gene>
<proteinExistence type="predicted"/>
<name>A0A194V132_CYTMA</name>
<reference evidence="3" key="1">
    <citation type="submission" date="2014-12" db="EMBL/GenBank/DDBJ databases">
        <title>Genome Sequence of Valsa Canker Pathogens Uncovers a Specific Adaption of Colonization on Woody Bark.</title>
        <authorList>
            <person name="Yin Z."/>
            <person name="Liu H."/>
            <person name="Gao X."/>
            <person name="Li Z."/>
            <person name="Song N."/>
            <person name="Ke X."/>
            <person name="Dai Q."/>
            <person name="Wu Y."/>
            <person name="Sun Y."/>
            <person name="Xu J.-R."/>
            <person name="Kang Z.K."/>
            <person name="Wang L."/>
            <person name="Huang L."/>
        </authorList>
    </citation>
    <scope>NUCLEOTIDE SEQUENCE [LARGE SCALE GENOMIC DNA]</scope>
    <source>
        <strain evidence="3">SXYL134</strain>
    </source>
</reference>
<evidence type="ECO:0000256" key="1">
    <source>
        <dbReference type="SAM" id="MobiDB-lite"/>
    </source>
</evidence>
<protein>
    <submittedName>
        <fullName evidence="2">Uncharacterized protein</fullName>
    </submittedName>
</protein>
<organism evidence="2 3">
    <name type="scientific">Cytospora mali</name>
    <name type="common">Apple Valsa canker fungus</name>
    <name type="synonym">Valsa mali</name>
    <dbReference type="NCBI Taxonomy" id="578113"/>
    <lineage>
        <taxon>Eukaryota</taxon>
        <taxon>Fungi</taxon>
        <taxon>Dikarya</taxon>
        <taxon>Ascomycota</taxon>
        <taxon>Pezizomycotina</taxon>
        <taxon>Sordariomycetes</taxon>
        <taxon>Sordariomycetidae</taxon>
        <taxon>Diaporthales</taxon>
        <taxon>Cytosporaceae</taxon>
        <taxon>Cytospora</taxon>
    </lineage>
</organism>